<dbReference type="EMBL" id="GBXM01050878">
    <property type="protein sequence ID" value="JAH57699.1"/>
    <property type="molecule type" value="Transcribed_RNA"/>
</dbReference>
<evidence type="ECO:0000313" key="1">
    <source>
        <dbReference type="EMBL" id="JAH57699.1"/>
    </source>
</evidence>
<sequence>MDGKTARGASSPANPSLHQTRAIVAYQSGGFLVVAHGVRWRSDEAKIAGITYSII</sequence>
<proteinExistence type="predicted"/>
<name>A0A0E9TVI1_ANGAN</name>
<reference evidence="1" key="1">
    <citation type="submission" date="2014-11" db="EMBL/GenBank/DDBJ databases">
        <authorList>
            <person name="Amaro Gonzalez C."/>
        </authorList>
    </citation>
    <scope>NUCLEOTIDE SEQUENCE</scope>
</reference>
<organism evidence="1">
    <name type="scientific">Anguilla anguilla</name>
    <name type="common">European freshwater eel</name>
    <name type="synonym">Muraena anguilla</name>
    <dbReference type="NCBI Taxonomy" id="7936"/>
    <lineage>
        <taxon>Eukaryota</taxon>
        <taxon>Metazoa</taxon>
        <taxon>Chordata</taxon>
        <taxon>Craniata</taxon>
        <taxon>Vertebrata</taxon>
        <taxon>Euteleostomi</taxon>
        <taxon>Actinopterygii</taxon>
        <taxon>Neopterygii</taxon>
        <taxon>Teleostei</taxon>
        <taxon>Anguilliformes</taxon>
        <taxon>Anguillidae</taxon>
        <taxon>Anguilla</taxon>
    </lineage>
</organism>
<dbReference type="AlphaFoldDB" id="A0A0E9TVI1"/>
<reference evidence="1" key="2">
    <citation type="journal article" date="2015" name="Fish Shellfish Immunol.">
        <title>Early steps in the European eel (Anguilla anguilla)-Vibrio vulnificus interaction in the gills: Role of the RtxA13 toxin.</title>
        <authorList>
            <person name="Callol A."/>
            <person name="Pajuelo D."/>
            <person name="Ebbesson L."/>
            <person name="Teles M."/>
            <person name="MacKenzie S."/>
            <person name="Amaro C."/>
        </authorList>
    </citation>
    <scope>NUCLEOTIDE SEQUENCE</scope>
</reference>
<protein>
    <submittedName>
        <fullName evidence="1">Uncharacterized protein</fullName>
    </submittedName>
</protein>
<accession>A0A0E9TVI1</accession>